<accession>A0A9W6ZY58</accession>
<comment type="caution">
    <text evidence="2">The sequence shown here is derived from an EMBL/GenBank/DDBJ whole genome shotgun (WGS) entry which is preliminary data.</text>
</comment>
<protein>
    <submittedName>
        <fullName evidence="2">Uncharacterized protein</fullName>
    </submittedName>
</protein>
<dbReference type="OrthoDB" id="10413378at2759"/>
<dbReference type="EMBL" id="BRXZ01000985">
    <property type="protein sequence ID" value="GMH59258.1"/>
    <property type="molecule type" value="Genomic_DNA"/>
</dbReference>
<keyword evidence="1" id="KW-1133">Transmembrane helix</keyword>
<evidence type="ECO:0000313" key="2">
    <source>
        <dbReference type="EMBL" id="GMH59258.1"/>
    </source>
</evidence>
<reference evidence="2" key="1">
    <citation type="submission" date="2022-07" db="EMBL/GenBank/DDBJ databases">
        <title>Genome analysis of Parmales, a sister group of diatoms, reveals the evolutionary specialization of diatoms from phago-mixotrophs to photoautotrophs.</title>
        <authorList>
            <person name="Ban H."/>
            <person name="Sato S."/>
            <person name="Yoshikawa S."/>
            <person name="Kazumasa Y."/>
            <person name="Nakamura Y."/>
            <person name="Ichinomiya M."/>
            <person name="Saitoh K."/>
            <person name="Sato N."/>
            <person name="Blanc-Mathieu R."/>
            <person name="Endo H."/>
            <person name="Kuwata A."/>
            <person name="Ogata H."/>
        </authorList>
    </citation>
    <scope>NUCLEOTIDE SEQUENCE</scope>
</reference>
<proteinExistence type="predicted"/>
<organism evidence="2 3">
    <name type="scientific">Triparma retinervis</name>
    <dbReference type="NCBI Taxonomy" id="2557542"/>
    <lineage>
        <taxon>Eukaryota</taxon>
        <taxon>Sar</taxon>
        <taxon>Stramenopiles</taxon>
        <taxon>Ochrophyta</taxon>
        <taxon>Bolidophyceae</taxon>
        <taxon>Parmales</taxon>
        <taxon>Triparmaceae</taxon>
        <taxon>Triparma</taxon>
    </lineage>
</organism>
<name>A0A9W6ZY58_9STRA</name>
<keyword evidence="1" id="KW-0472">Membrane</keyword>
<evidence type="ECO:0000313" key="3">
    <source>
        <dbReference type="Proteomes" id="UP001165082"/>
    </source>
</evidence>
<feature type="transmembrane region" description="Helical" evidence="1">
    <location>
        <begin position="6"/>
        <end position="24"/>
    </location>
</feature>
<keyword evidence="1" id="KW-0812">Transmembrane</keyword>
<dbReference type="Proteomes" id="UP001165082">
    <property type="component" value="Unassembled WGS sequence"/>
</dbReference>
<gene>
    <name evidence="2" type="ORF">TrRE_jg3549</name>
</gene>
<dbReference type="AlphaFoldDB" id="A0A9W6ZY58"/>
<keyword evidence="3" id="KW-1185">Reference proteome</keyword>
<sequence length="82" mass="8963">MEAGGVVALLFGLAALAGLLYYFISNYEDPPLWWPNFARPEWDKDPENFSNLETIANAKEGENDETDTFTGVAVAGGDKYAS</sequence>
<evidence type="ECO:0000256" key="1">
    <source>
        <dbReference type="SAM" id="Phobius"/>
    </source>
</evidence>